<keyword evidence="2 3" id="KW-0802">TPR repeat</keyword>
<sequence>MRCPTRRTARAAASAALLAAALSCAHAAGPPPSSDLPDLAPLRAQVYAGEYARAWPRLTALARTVHHAELYNLLGYTARQMRRFDEAAHWYREALLYDPEHRGALEYQGELFLALGDVAAAQRNLRYLELLCGTGCREYRLLRQVLDAAVPSAPAAR</sequence>
<protein>
    <submittedName>
        <fullName evidence="5">Tetratricopeptide repeat protein</fullName>
    </submittedName>
</protein>
<dbReference type="KEGG" id="hcz:G9Q37_18035"/>
<dbReference type="InterPro" id="IPR019734">
    <property type="entry name" value="TPR_rpt"/>
</dbReference>
<dbReference type="Pfam" id="PF07719">
    <property type="entry name" value="TPR_2"/>
    <property type="match status" value="1"/>
</dbReference>
<evidence type="ECO:0000256" key="2">
    <source>
        <dbReference type="ARBA" id="ARBA00022803"/>
    </source>
</evidence>
<dbReference type="InterPro" id="IPR013105">
    <property type="entry name" value="TPR_2"/>
</dbReference>
<keyword evidence="1" id="KW-0677">Repeat</keyword>
<name>A0A6G8IL16_9BURK</name>
<evidence type="ECO:0000256" key="1">
    <source>
        <dbReference type="ARBA" id="ARBA00022737"/>
    </source>
</evidence>
<keyword evidence="6" id="KW-1185">Reference proteome</keyword>
<dbReference type="InterPro" id="IPR011990">
    <property type="entry name" value="TPR-like_helical_dom_sf"/>
</dbReference>
<evidence type="ECO:0000256" key="3">
    <source>
        <dbReference type="PROSITE-ProRule" id="PRU00339"/>
    </source>
</evidence>
<dbReference type="Gene3D" id="1.25.40.10">
    <property type="entry name" value="Tetratricopeptide repeat domain"/>
    <property type="match status" value="1"/>
</dbReference>
<feature type="repeat" description="TPR" evidence="3">
    <location>
        <begin position="68"/>
        <end position="101"/>
    </location>
</feature>
<keyword evidence="4" id="KW-0732">Signal</keyword>
<proteinExistence type="predicted"/>
<evidence type="ECO:0000256" key="4">
    <source>
        <dbReference type="SAM" id="SignalP"/>
    </source>
</evidence>
<dbReference type="EMBL" id="CP049989">
    <property type="protein sequence ID" value="QIM53922.1"/>
    <property type="molecule type" value="Genomic_DNA"/>
</dbReference>
<dbReference type="PROSITE" id="PS50005">
    <property type="entry name" value="TPR"/>
    <property type="match status" value="1"/>
</dbReference>
<dbReference type="PROSITE" id="PS51257">
    <property type="entry name" value="PROKAR_LIPOPROTEIN"/>
    <property type="match status" value="1"/>
</dbReference>
<dbReference type="Proteomes" id="UP000503162">
    <property type="component" value="Chromosome"/>
</dbReference>
<evidence type="ECO:0000313" key="6">
    <source>
        <dbReference type="Proteomes" id="UP000503162"/>
    </source>
</evidence>
<dbReference type="AlphaFoldDB" id="A0A6G8IL16"/>
<gene>
    <name evidence="5" type="ORF">G9Q37_18035</name>
</gene>
<feature type="signal peptide" evidence="4">
    <location>
        <begin position="1"/>
        <end position="27"/>
    </location>
</feature>
<reference evidence="5 6" key="1">
    <citation type="submission" date="2020-03" db="EMBL/GenBank/DDBJ databases">
        <title>Hydrogenophaga sp. nov. isolated from cyanobacterial mat.</title>
        <authorList>
            <person name="Thorat V."/>
            <person name="Kirdat K."/>
            <person name="Tiwarekar B."/>
            <person name="Costa E.D."/>
            <person name="Yadav A."/>
        </authorList>
    </citation>
    <scope>NUCLEOTIDE SEQUENCE [LARGE SCALE GENOMIC DNA]</scope>
    <source>
        <strain evidence="5 6">BA0156</strain>
    </source>
</reference>
<dbReference type="RefSeq" id="WP_166229398.1">
    <property type="nucleotide sequence ID" value="NZ_CP049989.1"/>
</dbReference>
<feature type="chain" id="PRO_5026001298" evidence="4">
    <location>
        <begin position="28"/>
        <end position="157"/>
    </location>
</feature>
<evidence type="ECO:0000313" key="5">
    <source>
        <dbReference type="EMBL" id="QIM53922.1"/>
    </source>
</evidence>
<organism evidence="5 6">
    <name type="scientific">Hydrogenophaga crocea</name>
    <dbReference type="NCBI Taxonomy" id="2716225"/>
    <lineage>
        <taxon>Bacteria</taxon>
        <taxon>Pseudomonadati</taxon>
        <taxon>Pseudomonadota</taxon>
        <taxon>Betaproteobacteria</taxon>
        <taxon>Burkholderiales</taxon>
        <taxon>Comamonadaceae</taxon>
        <taxon>Hydrogenophaga</taxon>
    </lineage>
</organism>
<accession>A0A6G8IL16</accession>
<dbReference type="SMART" id="SM00028">
    <property type="entry name" value="TPR"/>
    <property type="match status" value="1"/>
</dbReference>
<dbReference type="SUPFAM" id="SSF48452">
    <property type="entry name" value="TPR-like"/>
    <property type="match status" value="1"/>
</dbReference>